<feature type="domain" description="Thoeris protein ThsB TIR-like" evidence="1">
    <location>
        <begin position="6"/>
        <end position="104"/>
    </location>
</feature>
<sequence length="163" mass="19287">MVRRVFFSFHFDRDHWRANQVRNSWLTQDDRESAGYIDAADWESLKRQGDDAIKRWINDQMKGTSVTAVLIGKETYNRDWVEYEIKKSWKEGNGIVGIRVHNLEDKDGRTDSRGKNPLSNIYIEETGRKKFFDDIFNTYRWKRDSGYDNLGDWVEEAAQIAGR</sequence>
<dbReference type="SUPFAM" id="SSF52206">
    <property type="entry name" value="Hypothetical protein MTH538"/>
    <property type="match status" value="1"/>
</dbReference>
<dbReference type="Proteomes" id="UP000326302">
    <property type="component" value="Unassembled WGS sequence"/>
</dbReference>
<dbReference type="RefSeq" id="WP_152120903.1">
    <property type="nucleotide sequence ID" value="NZ_QJOW01000006.1"/>
</dbReference>
<evidence type="ECO:0000313" key="3">
    <source>
        <dbReference type="Proteomes" id="UP000326302"/>
    </source>
</evidence>
<dbReference type="InterPro" id="IPR036490">
    <property type="entry name" value="ThsB_TIR-like_sf"/>
</dbReference>
<protein>
    <recommendedName>
        <fullName evidence="1">Thoeris protein ThsB TIR-like domain-containing protein</fullName>
    </recommendedName>
</protein>
<dbReference type="EMBL" id="QJOW01000006">
    <property type="protein sequence ID" value="KAB7513236.1"/>
    <property type="molecule type" value="Genomic_DNA"/>
</dbReference>
<gene>
    <name evidence="2" type="ORF">DMP03_12665</name>
</gene>
<name>A0A5N5U3T8_9EURY</name>
<dbReference type="AlphaFoldDB" id="A0A5N5U3T8"/>
<accession>A0A5N5U3T8</accession>
<geneLocation type="plasmid" evidence="2">
    <name>unnamed2</name>
</geneLocation>
<dbReference type="Gene3D" id="3.40.50.9200">
    <property type="entry name" value="Hypothetical protein MTH538"/>
    <property type="match status" value="1"/>
</dbReference>
<dbReference type="Pfam" id="PF08937">
    <property type="entry name" value="ThsB_TIR"/>
    <property type="match status" value="1"/>
</dbReference>
<organism evidence="2 3">
    <name type="scientific">Halosegnis rubeus</name>
    <dbReference type="NCBI Taxonomy" id="2212850"/>
    <lineage>
        <taxon>Archaea</taxon>
        <taxon>Methanobacteriati</taxon>
        <taxon>Methanobacteriota</taxon>
        <taxon>Stenosarchaea group</taxon>
        <taxon>Halobacteria</taxon>
        <taxon>Halobacteriales</taxon>
        <taxon>Natronomonadaceae</taxon>
        <taxon>Halosegnis</taxon>
    </lineage>
</organism>
<evidence type="ECO:0000259" key="1">
    <source>
        <dbReference type="Pfam" id="PF08937"/>
    </source>
</evidence>
<evidence type="ECO:0000313" key="2">
    <source>
        <dbReference type="EMBL" id="KAB7513236.1"/>
    </source>
</evidence>
<dbReference type="OrthoDB" id="350227at2157"/>
<comment type="caution">
    <text evidence="2">The sequence shown here is derived from an EMBL/GenBank/DDBJ whole genome shotgun (WGS) entry which is preliminary data.</text>
</comment>
<keyword evidence="2" id="KW-0614">Plasmid</keyword>
<reference evidence="2 3" key="1">
    <citation type="submission" date="2019-10" db="EMBL/GenBank/DDBJ databases">
        <title>Unraveling microbial dark matter from salterns through culturing: the case of the genus Halosegnis.</title>
        <authorList>
            <person name="Duran-Viseras A."/>
            <person name="Andrei A.-S."/>
            <person name="Vera-Gargallo B."/>
            <person name="Ghai R."/>
            <person name="Sanchez-Porro C."/>
            <person name="Ventosa A."/>
        </authorList>
    </citation>
    <scope>NUCLEOTIDE SEQUENCE [LARGE SCALE GENOMIC DNA]</scope>
    <source>
        <strain evidence="2 3">F17-44</strain>
        <plasmid evidence="2">unnamed2</plasmid>
    </source>
</reference>
<proteinExistence type="predicted"/>
<dbReference type="InterPro" id="IPR015032">
    <property type="entry name" value="ThsB__TIR-like_domain"/>
</dbReference>